<organism evidence="1 2">
    <name type="scientific">Leifsonia tongyongensis</name>
    <dbReference type="NCBI Taxonomy" id="1268043"/>
    <lineage>
        <taxon>Bacteria</taxon>
        <taxon>Bacillati</taxon>
        <taxon>Actinomycetota</taxon>
        <taxon>Actinomycetes</taxon>
        <taxon>Micrococcales</taxon>
        <taxon>Microbacteriaceae</taxon>
        <taxon>Leifsonia</taxon>
    </lineage>
</organism>
<dbReference type="PANTHER" id="PTHR47623:SF1">
    <property type="entry name" value="OS09G0287300 PROTEIN"/>
    <property type="match status" value="1"/>
</dbReference>
<dbReference type="CDD" id="cd07067">
    <property type="entry name" value="HP_PGM_like"/>
    <property type="match status" value="1"/>
</dbReference>
<name>A0A6L9Y0Q9_9MICO</name>
<dbReference type="InterPro" id="IPR029033">
    <property type="entry name" value="His_PPase_superfam"/>
</dbReference>
<accession>A0A6L9Y0Q9</accession>
<gene>
    <name evidence="1" type="ORF">G3T36_15525</name>
</gene>
<dbReference type="EMBL" id="JAAGWY010000004">
    <property type="protein sequence ID" value="NEN07272.1"/>
    <property type="molecule type" value="Genomic_DNA"/>
</dbReference>
<sequence length="166" mass="17979">MMKIERTLILLRHAKSDWSESGPDFDRPLAERGLAQAPLAGLWLASRAGRIDVAIVSPARRARETWHLASAQFASAPPTRFDDRMYAASAQQLLDIVRDVPDDVHTILLVGHNPGIEQLASLLADEDVTLPTSGIAEIGVTGPWHELDAASAVLRVTGRSSGQELT</sequence>
<dbReference type="Gene3D" id="3.40.50.1240">
    <property type="entry name" value="Phosphoglycerate mutase-like"/>
    <property type="match status" value="1"/>
</dbReference>
<dbReference type="Pfam" id="PF00300">
    <property type="entry name" value="His_Phos_1"/>
    <property type="match status" value="1"/>
</dbReference>
<dbReference type="Proteomes" id="UP000474967">
    <property type="component" value="Unassembled WGS sequence"/>
</dbReference>
<proteinExistence type="predicted"/>
<reference evidence="1 2" key="1">
    <citation type="journal article" date="2014" name="J. Microbiol.">
        <title>Diaminobutyricibacter tongyongensis gen. nov., sp. nov. and Homoserinibacter gongjuensis gen. nov., sp. nov. belong to the family Microbacteriaceae.</title>
        <authorList>
            <person name="Kim S.J."/>
            <person name="Ahn J.H."/>
            <person name="Weon H.Y."/>
            <person name="Hamada M."/>
            <person name="Suzuki K."/>
            <person name="Kwon S.W."/>
        </authorList>
    </citation>
    <scope>NUCLEOTIDE SEQUENCE [LARGE SCALE GENOMIC DNA]</scope>
    <source>
        <strain evidence="1 2">NBRC 108724</strain>
    </source>
</reference>
<dbReference type="SUPFAM" id="SSF53254">
    <property type="entry name" value="Phosphoglycerate mutase-like"/>
    <property type="match status" value="1"/>
</dbReference>
<dbReference type="SMART" id="SM00855">
    <property type="entry name" value="PGAM"/>
    <property type="match status" value="1"/>
</dbReference>
<evidence type="ECO:0000313" key="2">
    <source>
        <dbReference type="Proteomes" id="UP000474967"/>
    </source>
</evidence>
<protein>
    <submittedName>
        <fullName evidence="1">Histidine phosphatase family protein</fullName>
    </submittedName>
</protein>
<comment type="caution">
    <text evidence="1">The sequence shown here is derived from an EMBL/GenBank/DDBJ whole genome shotgun (WGS) entry which is preliminary data.</text>
</comment>
<dbReference type="AlphaFoldDB" id="A0A6L9Y0Q9"/>
<dbReference type="InterPro" id="IPR013078">
    <property type="entry name" value="His_Pase_superF_clade-1"/>
</dbReference>
<dbReference type="PANTHER" id="PTHR47623">
    <property type="entry name" value="OS09G0287300 PROTEIN"/>
    <property type="match status" value="1"/>
</dbReference>
<keyword evidence="2" id="KW-1185">Reference proteome</keyword>
<evidence type="ECO:0000313" key="1">
    <source>
        <dbReference type="EMBL" id="NEN07272.1"/>
    </source>
</evidence>